<evidence type="ECO:0000313" key="1">
    <source>
        <dbReference type="EMBL" id="GMH96150.1"/>
    </source>
</evidence>
<organism evidence="1 2">
    <name type="scientific">Triparma verrucosa</name>
    <dbReference type="NCBI Taxonomy" id="1606542"/>
    <lineage>
        <taxon>Eukaryota</taxon>
        <taxon>Sar</taxon>
        <taxon>Stramenopiles</taxon>
        <taxon>Ochrophyta</taxon>
        <taxon>Bolidophyceae</taxon>
        <taxon>Parmales</taxon>
        <taxon>Triparmaceae</taxon>
        <taxon>Triparma</taxon>
    </lineage>
</organism>
<reference evidence="2" key="1">
    <citation type="journal article" date="2023" name="Commun. Biol.">
        <title>Genome analysis of Parmales, the sister group of diatoms, reveals the evolutionary specialization of diatoms from phago-mixotrophs to photoautotrophs.</title>
        <authorList>
            <person name="Ban H."/>
            <person name="Sato S."/>
            <person name="Yoshikawa S."/>
            <person name="Yamada K."/>
            <person name="Nakamura Y."/>
            <person name="Ichinomiya M."/>
            <person name="Sato N."/>
            <person name="Blanc-Mathieu R."/>
            <person name="Endo H."/>
            <person name="Kuwata A."/>
            <person name="Ogata H."/>
        </authorList>
    </citation>
    <scope>NUCLEOTIDE SEQUENCE [LARGE SCALE GENOMIC DNA]</scope>
    <source>
        <strain evidence="2">NIES 3699</strain>
    </source>
</reference>
<dbReference type="AlphaFoldDB" id="A0A9W7BXX9"/>
<proteinExistence type="predicted"/>
<keyword evidence="2" id="KW-1185">Reference proteome</keyword>
<dbReference type="EMBL" id="BRXX01000179">
    <property type="protein sequence ID" value="GMH96150.1"/>
    <property type="molecule type" value="Genomic_DNA"/>
</dbReference>
<gene>
    <name evidence="1" type="ORF">TrVE_jg4818</name>
</gene>
<protein>
    <submittedName>
        <fullName evidence="1">Uncharacterized protein</fullName>
    </submittedName>
</protein>
<sequence length="118" mass="13203">MPTSVANENFEDDDAENEAKQAVNEAGLNGAQSLSWRARMVILRSIFAGAEDVWPKVYDHSKGVAEWMRGPVTEGVNRNYDPLGKMGDAVELLLNQPSLSKFNQNYMPTPKDGCREEW</sequence>
<dbReference type="Proteomes" id="UP001165160">
    <property type="component" value="Unassembled WGS sequence"/>
</dbReference>
<evidence type="ECO:0000313" key="2">
    <source>
        <dbReference type="Proteomes" id="UP001165160"/>
    </source>
</evidence>
<accession>A0A9W7BXX9</accession>
<comment type="caution">
    <text evidence="1">The sequence shown here is derived from an EMBL/GenBank/DDBJ whole genome shotgun (WGS) entry which is preliminary data.</text>
</comment>
<name>A0A9W7BXX9_9STRA</name>